<proteinExistence type="predicted"/>
<organism evidence="3 4">
    <name type="scientific">Noviluteimonas lactosilytica</name>
    <dbReference type="NCBI Taxonomy" id="2888523"/>
    <lineage>
        <taxon>Bacteria</taxon>
        <taxon>Pseudomonadati</taxon>
        <taxon>Pseudomonadota</taxon>
        <taxon>Gammaproteobacteria</taxon>
        <taxon>Lysobacterales</taxon>
        <taxon>Lysobacteraceae</taxon>
        <taxon>Noviluteimonas</taxon>
    </lineage>
</organism>
<keyword evidence="4" id="KW-1185">Reference proteome</keyword>
<evidence type="ECO:0000313" key="4">
    <source>
        <dbReference type="Proteomes" id="UP001165293"/>
    </source>
</evidence>
<feature type="domain" description="Bro-N" evidence="2">
    <location>
        <begin position="19"/>
        <end position="109"/>
    </location>
</feature>
<gene>
    <name evidence="3" type="primary">dinD</name>
    <name evidence="3" type="ORF">LK996_07020</name>
</gene>
<protein>
    <submittedName>
        <fullName evidence="3">DNA damage-inducible protein D</fullName>
    </submittedName>
</protein>
<feature type="region of interest" description="Disordered" evidence="1">
    <location>
        <begin position="246"/>
        <end position="279"/>
    </location>
</feature>
<accession>A0ABS8JGW4</accession>
<dbReference type="Proteomes" id="UP001165293">
    <property type="component" value="Unassembled WGS sequence"/>
</dbReference>
<dbReference type="NCBIfam" id="NF008573">
    <property type="entry name" value="PRK11525.1"/>
    <property type="match status" value="1"/>
</dbReference>
<dbReference type="EMBL" id="JAJGAK010000001">
    <property type="protein sequence ID" value="MCC8362827.1"/>
    <property type="molecule type" value="Genomic_DNA"/>
</dbReference>
<feature type="compositionally biased region" description="Basic and acidic residues" evidence="1">
    <location>
        <begin position="255"/>
        <end position="279"/>
    </location>
</feature>
<evidence type="ECO:0000256" key="1">
    <source>
        <dbReference type="SAM" id="MobiDB-lite"/>
    </source>
</evidence>
<name>A0ABS8JGW4_9GAMM</name>
<sequence>MKKELIASLHRNFEEAVHVEGDVEYWLARELQSLLGYSQWRNFERALDDARTACKATGGCVEDHFADASKMVDLGSGAARQVRDIALTRYACYLIAQNGDPRKPEIAFAMNYFAVQTRKQEIVEKRIAEFERVQARSQLSLSQKALSSALFERGIDSTGFGRILSKGDQALFGGSNTQDMKDRLGVPDSRPLADFLPTITIKAKDFANEVTHMQVKQQDLRGEPDITTEHVRNNEDVRRILTDRNIRPEALPPGEDVRRVERRLKAEEKQLPRSGRDRR</sequence>
<dbReference type="InterPro" id="IPR003497">
    <property type="entry name" value="BRO_N_domain"/>
</dbReference>
<evidence type="ECO:0000259" key="2">
    <source>
        <dbReference type="Pfam" id="PF02498"/>
    </source>
</evidence>
<dbReference type="Pfam" id="PF02498">
    <property type="entry name" value="Bro-N"/>
    <property type="match status" value="1"/>
</dbReference>
<comment type="caution">
    <text evidence="3">The sequence shown here is derived from an EMBL/GenBank/DDBJ whole genome shotgun (WGS) entry which is preliminary data.</text>
</comment>
<reference evidence="3" key="1">
    <citation type="submission" date="2021-10" db="EMBL/GenBank/DDBJ databases">
        <authorList>
            <person name="Lyu M."/>
            <person name="Wang X."/>
            <person name="Meng X."/>
            <person name="Xu K."/>
        </authorList>
    </citation>
    <scope>NUCLEOTIDE SEQUENCE</scope>
    <source>
        <strain evidence="3">A6</strain>
    </source>
</reference>
<dbReference type="RefSeq" id="WP_230526404.1">
    <property type="nucleotide sequence ID" value="NZ_JAJGAK010000001.1"/>
</dbReference>
<evidence type="ECO:0000313" key="3">
    <source>
        <dbReference type="EMBL" id="MCC8362827.1"/>
    </source>
</evidence>